<dbReference type="Proteomes" id="UP000829398">
    <property type="component" value="Chromosome 1"/>
</dbReference>
<proteinExistence type="predicted"/>
<dbReference type="EMBL" id="CM039170">
    <property type="protein sequence ID" value="KAH9800726.1"/>
    <property type="molecule type" value="Genomic_DNA"/>
</dbReference>
<gene>
    <name evidence="1" type="ORF">KPL71_000778</name>
</gene>
<reference evidence="2" key="1">
    <citation type="journal article" date="2023" name="Hortic. Res.">
        <title>A chromosome-level phased genome enabling allele-level studies in sweet orange: a case study on citrus Huanglongbing tolerance.</title>
        <authorList>
            <person name="Wu B."/>
            <person name="Yu Q."/>
            <person name="Deng Z."/>
            <person name="Duan Y."/>
            <person name="Luo F."/>
            <person name="Gmitter F. Jr."/>
        </authorList>
    </citation>
    <scope>NUCLEOTIDE SEQUENCE [LARGE SCALE GENOMIC DNA]</scope>
    <source>
        <strain evidence="2">cv. Valencia</strain>
    </source>
</reference>
<sequence length="321" mass="36065">MLHAKSDSDVTSLDPSSPRSPRRHVYYVQSPSRDSNDEDKSSSMQHTPAYNTPTDSPSHPSYGRHSRASSSSRFSGTFRGRKRNDKGWPECNVIEEEGDYDEFYADKGYTRRCQILIALLGFVLVFSIFCLIIWGASRPYKAKIAVRSLTVHNFYFGEGADLTGVPTKMLTMNCSVKMNVYNPATFFGIHVSSSPVNLMFSEIAVATGQLRKYYQPRKSHRVVTVNLQGNKVPLYGAGAGLAVSDGNRRVPLLLVFEVRQRGNVVGKLVKTRHQRRISCSLLIALYIPYSTESDWDSCAVLQPPYSYVWDSCTVLQPPYSY</sequence>
<keyword evidence="2" id="KW-1185">Reference proteome</keyword>
<name>A0ACB8NS85_CITSI</name>
<evidence type="ECO:0000313" key="2">
    <source>
        <dbReference type="Proteomes" id="UP000829398"/>
    </source>
</evidence>
<comment type="caution">
    <text evidence="1">The sequence shown here is derived from an EMBL/GenBank/DDBJ whole genome shotgun (WGS) entry which is preliminary data.</text>
</comment>
<evidence type="ECO:0000313" key="1">
    <source>
        <dbReference type="EMBL" id="KAH9800726.1"/>
    </source>
</evidence>
<organism evidence="1 2">
    <name type="scientific">Citrus sinensis</name>
    <name type="common">Sweet orange</name>
    <name type="synonym">Citrus aurantium var. sinensis</name>
    <dbReference type="NCBI Taxonomy" id="2711"/>
    <lineage>
        <taxon>Eukaryota</taxon>
        <taxon>Viridiplantae</taxon>
        <taxon>Streptophyta</taxon>
        <taxon>Embryophyta</taxon>
        <taxon>Tracheophyta</taxon>
        <taxon>Spermatophyta</taxon>
        <taxon>Magnoliopsida</taxon>
        <taxon>eudicotyledons</taxon>
        <taxon>Gunneridae</taxon>
        <taxon>Pentapetalae</taxon>
        <taxon>rosids</taxon>
        <taxon>malvids</taxon>
        <taxon>Sapindales</taxon>
        <taxon>Rutaceae</taxon>
        <taxon>Aurantioideae</taxon>
        <taxon>Citrus</taxon>
    </lineage>
</organism>
<protein>
    <submittedName>
        <fullName evidence="1">LEA 2 domain-containing protein</fullName>
    </submittedName>
</protein>
<accession>A0ACB8NS85</accession>